<protein>
    <recommendedName>
        <fullName evidence="3">Bifunctional glucose-6-phosphate/mannose-6-phosphate isomerase C-terminal domain-containing protein</fullName>
    </recommendedName>
</protein>
<dbReference type="STRING" id="262209.AWH69_07050"/>
<dbReference type="GO" id="GO:1901135">
    <property type="term" value="P:carbohydrate derivative metabolic process"/>
    <property type="evidence" value="ECO:0007669"/>
    <property type="project" value="InterPro"/>
</dbReference>
<dbReference type="GO" id="GO:0004347">
    <property type="term" value="F:glucose-6-phosphate isomerase activity"/>
    <property type="evidence" value="ECO:0007669"/>
    <property type="project" value="InterPro"/>
</dbReference>
<dbReference type="InterPro" id="IPR019490">
    <property type="entry name" value="Glu6P/Mann6P_isomerase_C"/>
</dbReference>
<evidence type="ECO:0000313" key="4">
    <source>
        <dbReference type="EMBL" id="OAB87789.1"/>
    </source>
</evidence>
<comment type="caution">
    <text evidence="4">The sequence shown here is derived from an EMBL/GenBank/DDBJ whole genome shotgun (WGS) entry which is preliminary data.</text>
</comment>
<organism evidence="4 5">
    <name type="scientific">Janibacter melonis</name>
    <dbReference type="NCBI Taxonomy" id="262209"/>
    <lineage>
        <taxon>Bacteria</taxon>
        <taxon>Bacillati</taxon>
        <taxon>Actinomycetota</taxon>
        <taxon>Actinomycetes</taxon>
        <taxon>Micrococcales</taxon>
        <taxon>Intrasporangiaceae</taxon>
        <taxon>Janibacter</taxon>
    </lineage>
</organism>
<dbReference type="InterPro" id="IPR046348">
    <property type="entry name" value="SIS_dom_sf"/>
</dbReference>
<keyword evidence="5" id="KW-1185">Reference proteome</keyword>
<keyword evidence="2" id="KW-0413">Isomerase</keyword>
<evidence type="ECO:0000256" key="2">
    <source>
        <dbReference type="ARBA" id="ARBA00023235"/>
    </source>
</evidence>
<sequence>MHPFDETLLDDPGRRDEVDRTDYLRSLAGAGALVREVTGRVDGDLAEPLRRLAADRPRAVHVVAVGGTRLAADLACSLTRHSGVLVTTGAGSALPGWIGPLDLVVAISLSGAADGPVAQAYEAARRGASVLTVGAPGGPLADAAARARGVHVEVTGRSDHTHRVARSRTAAWAAAVPVLRALQLAGLLEAGATPFDELADTLDEVAERARPDAEYFVNPAKTLALDLADRSPLVLADGPVTSVAASRAAAMLHRTSRVPASWGRLPDDAGEIVACLSGPAAGSPDGSGGGVFADPYLDGAAPARPLALVLLREPEGVEVEGVDHGLTRSVRRAAEHSGVRVVEQHARAGADLVRVASLAAMLDLATAYLALGHGLDPGRVPGLDDITGERA</sequence>
<dbReference type="AlphaFoldDB" id="A0A176QDE1"/>
<dbReference type="Proteomes" id="UP000076976">
    <property type="component" value="Unassembled WGS sequence"/>
</dbReference>
<reference evidence="4 5" key="1">
    <citation type="submission" date="2016-01" db="EMBL/GenBank/DDBJ databases">
        <title>Janibacter melonis strain CD11_4 genome sequencing and assembly.</title>
        <authorList>
            <person name="Nair G.R."/>
            <person name="Kaur G."/>
            <person name="Chander A.M."/>
            <person name="Mayilraj S."/>
        </authorList>
    </citation>
    <scope>NUCLEOTIDE SEQUENCE [LARGE SCALE GENOMIC DNA]</scope>
    <source>
        <strain evidence="4 5">CD11-4</strain>
    </source>
</reference>
<feature type="domain" description="Bifunctional glucose-6-phosphate/mannose-6-phosphate isomerase C-terminal" evidence="3">
    <location>
        <begin position="217"/>
        <end position="385"/>
    </location>
</feature>
<comment type="similarity">
    <text evidence="1">Belongs to the PGI/PMI family.</text>
</comment>
<dbReference type="EMBL" id="LQZG01000002">
    <property type="protein sequence ID" value="OAB87789.1"/>
    <property type="molecule type" value="Genomic_DNA"/>
</dbReference>
<gene>
    <name evidence="4" type="ORF">AWH69_07050</name>
</gene>
<name>A0A176QDE1_9MICO</name>
<evidence type="ECO:0000256" key="1">
    <source>
        <dbReference type="ARBA" id="ARBA00010523"/>
    </source>
</evidence>
<dbReference type="Gene3D" id="3.40.50.10490">
    <property type="entry name" value="Glucose-6-phosphate isomerase like protein, domain 1"/>
    <property type="match status" value="2"/>
</dbReference>
<proteinExistence type="inferred from homology"/>
<dbReference type="GO" id="GO:0097367">
    <property type="term" value="F:carbohydrate derivative binding"/>
    <property type="evidence" value="ECO:0007669"/>
    <property type="project" value="InterPro"/>
</dbReference>
<dbReference type="GO" id="GO:0004476">
    <property type="term" value="F:mannose-6-phosphate isomerase activity"/>
    <property type="evidence" value="ECO:0007669"/>
    <property type="project" value="InterPro"/>
</dbReference>
<dbReference type="GO" id="GO:0005975">
    <property type="term" value="P:carbohydrate metabolic process"/>
    <property type="evidence" value="ECO:0007669"/>
    <property type="project" value="InterPro"/>
</dbReference>
<evidence type="ECO:0000313" key="5">
    <source>
        <dbReference type="Proteomes" id="UP000076976"/>
    </source>
</evidence>
<evidence type="ECO:0000259" key="3">
    <source>
        <dbReference type="Pfam" id="PF10432"/>
    </source>
</evidence>
<dbReference type="SUPFAM" id="SSF53697">
    <property type="entry name" value="SIS domain"/>
    <property type="match status" value="1"/>
</dbReference>
<dbReference type="Pfam" id="PF10432">
    <property type="entry name" value="bact-PGI_C"/>
    <property type="match status" value="1"/>
</dbReference>
<dbReference type="RefSeq" id="WP_068273520.1">
    <property type="nucleotide sequence ID" value="NZ_LQZG01000002.1"/>
</dbReference>
<accession>A0A176QDE1</accession>